<evidence type="ECO:0000256" key="1">
    <source>
        <dbReference type="SAM" id="MobiDB-lite"/>
    </source>
</evidence>
<dbReference type="Proteomes" id="UP000285326">
    <property type="component" value="Unassembled WGS sequence"/>
</dbReference>
<protein>
    <recommendedName>
        <fullName evidence="4">Integrase and RNaseH domain-containing protein</fullName>
    </recommendedName>
</protein>
<feature type="region of interest" description="Disordered" evidence="1">
    <location>
        <begin position="93"/>
        <end position="122"/>
    </location>
</feature>
<accession>A0A420IST6</accession>
<reference evidence="2 3" key="1">
    <citation type="journal article" date="2018" name="BMC Genomics">
        <title>Comparative genome analyses reveal sequence features reflecting distinct modes of host-adaptation between dicot and monocot powdery mildew.</title>
        <authorList>
            <person name="Wu Y."/>
            <person name="Ma X."/>
            <person name="Pan Z."/>
            <person name="Kale S.D."/>
            <person name="Song Y."/>
            <person name="King H."/>
            <person name="Zhang Q."/>
            <person name="Presley C."/>
            <person name="Deng X."/>
            <person name="Wei C.I."/>
            <person name="Xiao S."/>
        </authorList>
    </citation>
    <scope>NUCLEOTIDE SEQUENCE [LARGE SCALE GENOMIC DNA]</scope>
    <source>
        <strain evidence="2">UMSG1</strain>
    </source>
</reference>
<comment type="caution">
    <text evidence="2">The sequence shown here is derived from an EMBL/GenBank/DDBJ whole genome shotgun (WGS) entry which is preliminary data.</text>
</comment>
<gene>
    <name evidence="2" type="ORF">GcM1_218049</name>
</gene>
<dbReference type="AlphaFoldDB" id="A0A420IST6"/>
<evidence type="ECO:0008006" key="4">
    <source>
        <dbReference type="Google" id="ProtNLM"/>
    </source>
</evidence>
<dbReference type="EMBL" id="MCBS01021825">
    <property type="protein sequence ID" value="RKF77575.1"/>
    <property type="molecule type" value="Genomic_DNA"/>
</dbReference>
<evidence type="ECO:0000313" key="2">
    <source>
        <dbReference type="EMBL" id="RKF77575.1"/>
    </source>
</evidence>
<proteinExistence type="predicted"/>
<sequence length="551" mass="64530">MSSTSKEDLPAKITISTSEINTKEPDYQLKREQLWEAFVDDFVDYPTLENWRWGDNFTARALQDMLRSNDLYVPKERGAKNISKHLENLVNNQSYENPDAREEPMQVPKLTPSQRDKSVVEHDKSYDWQYEDKVKIYDGSGQNCRIQDYENDKNYAQNQSSNYQTRKSQNYGPTQSSSNRQSPMYSHESLHSGPYSQSLFAPYVIHRFSKEISILEKSYPEKLKYRGDGDTFEYKLHIFISRYKQNAVPFQATPSAFSVMLTEMDLSFYYSRLERTPDQTLQNLCNAMKNHLEYFEYRRNQQDTWHALKISDISNLNLSKPLSYSLNLLIERLDEMKFGLPSGLNNDNILHHKIRNACEDHPAFTSVYERVSPTVNSLISDLQTSANKYDRRRLKAKSLTENYITDRHYHFNNGRIQKSQPHTKRRQFIKFPDGCVKLKKDTPAYENAFQQYLLEMEEQNQFVETQEYSEFDLPSDILLKKAGEMSENFNSNEPDTTFDQNFTEILFTKRNSLNGFEEMQTLSNRKVTHILSQYSVPNPIDGEPNAEKIAS</sequence>
<feature type="compositionally biased region" description="Polar residues" evidence="1">
    <location>
        <begin position="159"/>
        <end position="184"/>
    </location>
</feature>
<organism evidence="2 3">
    <name type="scientific">Golovinomyces cichoracearum</name>
    <dbReference type="NCBI Taxonomy" id="62708"/>
    <lineage>
        <taxon>Eukaryota</taxon>
        <taxon>Fungi</taxon>
        <taxon>Dikarya</taxon>
        <taxon>Ascomycota</taxon>
        <taxon>Pezizomycotina</taxon>
        <taxon>Leotiomycetes</taxon>
        <taxon>Erysiphales</taxon>
        <taxon>Erysiphaceae</taxon>
        <taxon>Golovinomyces</taxon>
    </lineage>
</organism>
<evidence type="ECO:0000313" key="3">
    <source>
        <dbReference type="Proteomes" id="UP000285326"/>
    </source>
</evidence>
<name>A0A420IST6_9PEZI</name>
<feature type="region of interest" description="Disordered" evidence="1">
    <location>
        <begin position="159"/>
        <end position="190"/>
    </location>
</feature>